<feature type="transmembrane region" description="Helical" evidence="2">
    <location>
        <begin position="261"/>
        <end position="281"/>
    </location>
</feature>
<feature type="transmembrane region" description="Helical" evidence="2">
    <location>
        <begin position="407"/>
        <end position="427"/>
    </location>
</feature>
<feature type="transmembrane region" description="Helical" evidence="2">
    <location>
        <begin position="211"/>
        <end position="226"/>
    </location>
</feature>
<name>A0A9W6PDQ1_9ACTN</name>
<feature type="transmembrane region" description="Helical" evidence="2">
    <location>
        <begin position="131"/>
        <end position="150"/>
    </location>
</feature>
<feature type="transmembrane region" description="Helical" evidence="2">
    <location>
        <begin position="187"/>
        <end position="204"/>
    </location>
</feature>
<comment type="caution">
    <text evidence="3">The sequence shown here is derived from an EMBL/GenBank/DDBJ whole genome shotgun (WGS) entry which is preliminary data.</text>
</comment>
<evidence type="ECO:0000256" key="2">
    <source>
        <dbReference type="SAM" id="Phobius"/>
    </source>
</evidence>
<dbReference type="EMBL" id="BSRX01000005">
    <property type="protein sequence ID" value="GLW53062.1"/>
    <property type="molecule type" value="Genomic_DNA"/>
</dbReference>
<feature type="transmembrane region" description="Helical" evidence="2">
    <location>
        <begin position="157"/>
        <end position="181"/>
    </location>
</feature>
<proteinExistence type="predicted"/>
<organism evidence="3 4">
    <name type="scientific">Kitasatospora phosalacinea</name>
    <dbReference type="NCBI Taxonomy" id="2065"/>
    <lineage>
        <taxon>Bacteria</taxon>
        <taxon>Bacillati</taxon>
        <taxon>Actinomycetota</taxon>
        <taxon>Actinomycetes</taxon>
        <taxon>Kitasatosporales</taxon>
        <taxon>Streptomycetaceae</taxon>
        <taxon>Kitasatospora</taxon>
    </lineage>
</organism>
<evidence type="ECO:0000313" key="3">
    <source>
        <dbReference type="EMBL" id="GLW53062.1"/>
    </source>
</evidence>
<dbReference type="Proteomes" id="UP001165143">
    <property type="component" value="Unassembled WGS sequence"/>
</dbReference>
<sequence>MPCVSEQMTQGRGTAHRRRVERTAALLGRWWVFGPLVGLAAALAMVVRIFHHGAVGLADNGDGPSRMCALDAKVHLDEGSWWWFKYANFRYDHALPAECPPGSRYPGSGQWMPRLARPVSRLLGYSAHLDLRAQALLWCALVGLAFALFATALRGRLVLRLLVCAALFVVVGDSVVADYAASPFSELAGLTGLLFATAGAVHLGGSPRARVLGLVVFTVGAVTVVASKMQALTMAVPFLVLLLACRVPVGRWTGRLRSRALPLAAALLIGAAGVHTLVYQMEAFKEINRTEMIFVGIMGESPDPAKDAVDLGLPADFGQYAGLNWWGEKAPQKDPRWPEVKDRITYANIGGYLLRHPGVALRIADGGLDDFAASRPPNLGTYPVAAGRPAGAQEHRLALYTGFLRTFGGGWVLGLQFVLAAAGAWWLRRSAGNPRRRVFLALVVCLGGVTLTQFATAMYGEAIENTKHLVYGVFATGLAFVLAAAAVLTTPAPAGEPAPAADPAEPADQPAVVPVG</sequence>
<gene>
    <name evidence="3" type="ORF">Kpho01_10730</name>
</gene>
<protein>
    <submittedName>
        <fullName evidence="3">Uncharacterized protein</fullName>
    </submittedName>
</protein>
<evidence type="ECO:0000313" key="4">
    <source>
        <dbReference type="Proteomes" id="UP001165143"/>
    </source>
</evidence>
<feature type="region of interest" description="Disordered" evidence="1">
    <location>
        <begin position="495"/>
        <end position="516"/>
    </location>
</feature>
<keyword evidence="2" id="KW-0812">Transmembrane</keyword>
<accession>A0A9W6PDQ1</accession>
<reference evidence="3" key="1">
    <citation type="submission" date="2023-02" db="EMBL/GenBank/DDBJ databases">
        <title>Kitasatospora phosalacinea NBRC 14362.</title>
        <authorList>
            <person name="Ichikawa N."/>
            <person name="Sato H."/>
            <person name="Tonouchi N."/>
        </authorList>
    </citation>
    <scope>NUCLEOTIDE SEQUENCE</scope>
    <source>
        <strain evidence="3">NBRC 14362</strain>
    </source>
</reference>
<feature type="transmembrane region" description="Helical" evidence="2">
    <location>
        <begin position="26"/>
        <end position="50"/>
    </location>
</feature>
<dbReference type="AlphaFoldDB" id="A0A9W6PDQ1"/>
<feature type="transmembrane region" description="Helical" evidence="2">
    <location>
        <begin position="439"/>
        <end position="457"/>
    </location>
</feature>
<keyword evidence="2" id="KW-1133">Transmembrane helix</keyword>
<keyword evidence="2" id="KW-0472">Membrane</keyword>
<feature type="transmembrane region" description="Helical" evidence="2">
    <location>
        <begin position="469"/>
        <end position="488"/>
    </location>
</feature>
<evidence type="ECO:0000256" key="1">
    <source>
        <dbReference type="SAM" id="MobiDB-lite"/>
    </source>
</evidence>